<proteinExistence type="predicted"/>
<comment type="caution">
    <text evidence="1">The sequence shown here is derived from an EMBL/GenBank/DDBJ whole genome shotgun (WGS) entry which is preliminary data.</text>
</comment>
<evidence type="ECO:0000313" key="1">
    <source>
        <dbReference type="EMBL" id="TXS90921.1"/>
    </source>
</evidence>
<dbReference type="RefSeq" id="WP_148064577.1">
    <property type="nucleotide sequence ID" value="NZ_VRYZ01000005.1"/>
</dbReference>
<accession>A0A5C8ZUH3</accession>
<dbReference type="OrthoDB" id="5741703at2"/>
<evidence type="ECO:0000313" key="2">
    <source>
        <dbReference type="Proteomes" id="UP000321933"/>
    </source>
</evidence>
<reference evidence="1 2" key="1">
    <citation type="submission" date="2019-08" db="EMBL/GenBank/DDBJ databases">
        <title>Parahaliea maris sp. nov., isolated from the surface seawater.</title>
        <authorList>
            <person name="Liu Y."/>
        </authorList>
    </citation>
    <scope>NUCLEOTIDE SEQUENCE [LARGE SCALE GENOMIC DNA]</scope>
    <source>
        <strain evidence="1 2">S2-26</strain>
    </source>
</reference>
<sequence>MKLLRMWPLVSAALLVGCKIVILPMEGGSVVSASGAYDCADGHRCVIDVYDVFFDERFTAVPAPGYEFTTWRRAPERFCGGSTEACRLKTTAFPGNDALLDILESDKEFFLEPIFRKVYPGEYRITYRANDAPRVIDSNGRVIGSFIRTNEYGTSWDIQVNFEGLEAPYVLTVLEVAHAPVPQGFYHADIGYSGGDCSDQHRPMALSEANNEFDPYRVYMRGSERIYIPTPNGRPSELDFRMRWSAYGLGCEAYADFRNPVLSYPLSNTNLEIYFPLKVEGTDIIINQHLDLVI</sequence>
<dbReference type="EMBL" id="VRYZ01000005">
    <property type="protein sequence ID" value="TXS90921.1"/>
    <property type="molecule type" value="Genomic_DNA"/>
</dbReference>
<name>A0A5C8ZUH3_9GAMM</name>
<organism evidence="1 2">
    <name type="scientific">Parahaliea aestuarii</name>
    <dbReference type="NCBI Taxonomy" id="1852021"/>
    <lineage>
        <taxon>Bacteria</taxon>
        <taxon>Pseudomonadati</taxon>
        <taxon>Pseudomonadota</taxon>
        <taxon>Gammaproteobacteria</taxon>
        <taxon>Cellvibrionales</taxon>
        <taxon>Halieaceae</taxon>
        <taxon>Parahaliea</taxon>
    </lineage>
</organism>
<dbReference type="PROSITE" id="PS51257">
    <property type="entry name" value="PROKAR_LIPOPROTEIN"/>
    <property type="match status" value="1"/>
</dbReference>
<keyword evidence="2" id="KW-1185">Reference proteome</keyword>
<gene>
    <name evidence="1" type="ORF">FVW59_11925</name>
</gene>
<dbReference type="AlphaFoldDB" id="A0A5C8ZUH3"/>
<dbReference type="Proteomes" id="UP000321933">
    <property type="component" value="Unassembled WGS sequence"/>
</dbReference>
<protein>
    <submittedName>
        <fullName evidence="1">Uncharacterized protein</fullName>
    </submittedName>
</protein>